<dbReference type="EMBL" id="MN739884">
    <property type="protein sequence ID" value="QHT75896.1"/>
    <property type="molecule type" value="Genomic_DNA"/>
</dbReference>
<dbReference type="AlphaFoldDB" id="A0A6C0H6Q2"/>
<reference evidence="1" key="1">
    <citation type="journal article" date="2020" name="Nature">
        <title>Giant virus diversity and host interactions through global metagenomics.</title>
        <authorList>
            <person name="Schulz F."/>
            <person name="Roux S."/>
            <person name="Paez-Espino D."/>
            <person name="Jungbluth S."/>
            <person name="Walsh D.A."/>
            <person name="Denef V.J."/>
            <person name="McMahon K.D."/>
            <person name="Konstantinidis K.T."/>
            <person name="Eloe-Fadrosh E.A."/>
            <person name="Kyrpides N.C."/>
            <person name="Woyke T."/>
        </authorList>
    </citation>
    <scope>NUCLEOTIDE SEQUENCE</scope>
    <source>
        <strain evidence="1">GVMAG-M-3300023179-71</strain>
    </source>
</reference>
<evidence type="ECO:0000313" key="1">
    <source>
        <dbReference type="EMBL" id="QHT75896.1"/>
    </source>
</evidence>
<protein>
    <submittedName>
        <fullName evidence="1">Uncharacterized protein</fullName>
    </submittedName>
</protein>
<organism evidence="1">
    <name type="scientific">viral metagenome</name>
    <dbReference type="NCBI Taxonomy" id="1070528"/>
    <lineage>
        <taxon>unclassified sequences</taxon>
        <taxon>metagenomes</taxon>
        <taxon>organismal metagenomes</taxon>
    </lineage>
</organism>
<name>A0A6C0H6Q2_9ZZZZ</name>
<sequence>MANNLKIIANNYIEHIINDYNKFKNIKYDNDYIIPKKYRKINCDDSELLDINKNKIDWEWLFENQDKMILLDKNEKNKYEEVLFLTKFNIICFCKIKYINKARYGSYMHKPLKLFFTYDYPKIKKENEQLNKELIEYVWHPSRLF</sequence>
<accession>A0A6C0H6Q2</accession>
<proteinExistence type="predicted"/>